<accession>A4D8J6</accession>
<keyword evidence="12" id="KW-1160">Virus entry into host cell</keyword>
<dbReference type="GO" id="GO:0005198">
    <property type="term" value="F:structural molecule activity"/>
    <property type="evidence" value="ECO:0007669"/>
    <property type="project" value="InterPro"/>
</dbReference>
<evidence type="ECO:0000256" key="4">
    <source>
        <dbReference type="ARBA" id="ARBA00022561"/>
    </source>
</evidence>
<dbReference type="SUPFAM" id="SSF88645">
    <property type="entry name" value="ssDNA viruses"/>
    <property type="match status" value="1"/>
</dbReference>
<dbReference type="GO" id="GO:0075512">
    <property type="term" value="P:clathrin-dependent endocytosis of virus by host cell"/>
    <property type="evidence" value="ECO:0007669"/>
    <property type="project" value="UniProtKB-KW"/>
</dbReference>
<reference evidence="15" key="1">
    <citation type="submission" date="2006-09" db="EMBL/GenBank/DDBJ databases">
        <title>Rat minute virus 2a (RMV-2a).</title>
        <authorList>
            <person name="Phipps J.D."/>
        </authorList>
    </citation>
    <scope>NUCLEOTIDE SEQUENCE</scope>
</reference>
<keyword evidence="6" id="KW-0945">Host-virus interaction</keyword>
<keyword evidence="8" id="KW-1173">Viral penetration via permeabilization of host membrane</keyword>
<evidence type="ECO:0000256" key="2">
    <source>
        <dbReference type="ARBA" id="ARBA00005398"/>
    </source>
</evidence>
<evidence type="ECO:0000259" key="14">
    <source>
        <dbReference type="Pfam" id="PF00740"/>
    </source>
</evidence>
<keyword evidence="3" id="KW-1140">T=1 icosahedral capsid protein</keyword>
<dbReference type="InterPro" id="IPR016184">
    <property type="entry name" value="Capsid/spike_ssDNA_virus"/>
</dbReference>
<dbReference type="GO" id="GO:0039615">
    <property type="term" value="C:T=1 icosahedral viral capsid"/>
    <property type="evidence" value="ECO:0007669"/>
    <property type="project" value="UniProtKB-KW"/>
</dbReference>
<dbReference type="EMBL" id="EF029111">
    <property type="protein sequence ID" value="ABK20161.1"/>
    <property type="molecule type" value="Genomic_DNA"/>
</dbReference>
<evidence type="ECO:0000256" key="1">
    <source>
        <dbReference type="ARBA" id="ARBA00004328"/>
    </source>
</evidence>
<evidence type="ECO:0000313" key="15">
    <source>
        <dbReference type="EMBL" id="ABK20161.1"/>
    </source>
</evidence>
<keyword evidence="4" id="KW-0167">Capsid protein</keyword>
<dbReference type="InterPro" id="IPR036952">
    <property type="entry name" value="VP1/VP2"/>
</dbReference>
<dbReference type="GO" id="GO:0019062">
    <property type="term" value="P:virion attachment to host cell"/>
    <property type="evidence" value="ECO:0007669"/>
    <property type="project" value="UniProtKB-KW"/>
</dbReference>
<evidence type="ECO:0000256" key="13">
    <source>
        <dbReference type="SAM" id="MobiDB-lite"/>
    </source>
</evidence>
<gene>
    <name evidence="15" type="primary">VP2</name>
</gene>
<keyword evidence="9" id="KW-1161">Viral attachment to host cell</keyword>
<sequence length="587" mass="65152">MSDGASQSDSGSAVQPAARVERSADGPGGSGGGGSGGGGVGVSTGTFDNQTHYRFLGDGWVEITAYSSRLLHLNMPTTENYCRIRVNNTDQTRLKGHMAYDDSHEQIWTPWNLVDCNAWGVWFQPSDWQFIQNTMSHFNLDTLDQEIFNVVVKTVTEQGVGDQAMKVYNNDLTASMMVALDSNNILPYTPAAQTGETLGFYPWKPTVPTPYRYYFYCSRDLSVTYDNDQTQIADNMGQPNGLNSQFYTIENTLPITLLRTGDEFSTGTYKFSTEPVKLTHTWQTNRHLGMPPQINTMPTADDQNGTLKAQGDRFGQTQTQGVNNVTEALRIRPAQIGFMQPHDNFEANRGGPFKVPNVPADITAGGDHDANGAIRFTLGKQHGQNWASHNNNERYTWDAMHDGAGRHTQDCFVQSVPLTVPPNLNSILTRADPIGGKTGIHFPNIFNSYGPLTAFPHIDPVYPNGQIWDKEVDLEHKPRLHVTAPFVCKNNPPGQLFVRLAPNLTDQFNPESGTLSRIVTYATCYWKGKLTLKAKLRPNSTWNPVYQISAENHSQNGYMSVTKWLPTATGNMRSDPLACRPVARNTY</sequence>
<keyword evidence="10" id="KW-0946">Virion</keyword>
<dbReference type="InterPro" id="IPR001403">
    <property type="entry name" value="Parvovirus_coat"/>
</dbReference>
<feature type="region of interest" description="Disordered" evidence="13">
    <location>
        <begin position="1"/>
        <end position="43"/>
    </location>
</feature>
<organism evidence="15">
    <name type="scientific">Rat minute virus 2a</name>
    <dbReference type="NCBI Taxonomy" id="409015"/>
    <lineage>
        <taxon>Viruses</taxon>
        <taxon>Monodnaviria</taxon>
        <taxon>Shotokuvirae</taxon>
        <taxon>Cossaviricota</taxon>
        <taxon>Quintoviricetes</taxon>
        <taxon>Piccovirales</taxon>
        <taxon>Parvoviridae</taxon>
        <taxon>Parvovirinae</taxon>
        <taxon>Protoparvovirus</taxon>
    </lineage>
</organism>
<evidence type="ECO:0000256" key="8">
    <source>
        <dbReference type="ARBA" id="ARBA00022648"/>
    </source>
</evidence>
<evidence type="ECO:0000256" key="9">
    <source>
        <dbReference type="ARBA" id="ARBA00022804"/>
    </source>
</evidence>
<keyword evidence="7" id="KW-1162">Viral penetration into host cytoplasm</keyword>
<comment type="subcellular location">
    <subcellularLocation>
        <location evidence="1">Virion</location>
    </subcellularLocation>
</comment>
<dbReference type="GO" id="GO:0140267">
    <property type="term" value="P:symbiont entry into host cell via permeabilization of host membrane"/>
    <property type="evidence" value="ECO:0007669"/>
    <property type="project" value="UniProtKB-KW"/>
</dbReference>
<evidence type="ECO:0000256" key="5">
    <source>
        <dbReference type="ARBA" id="ARBA00022570"/>
    </source>
</evidence>
<evidence type="ECO:0000256" key="3">
    <source>
        <dbReference type="ARBA" id="ARBA00022431"/>
    </source>
</evidence>
<evidence type="ECO:0000256" key="12">
    <source>
        <dbReference type="ARBA" id="ARBA00023296"/>
    </source>
</evidence>
<feature type="compositionally biased region" description="Low complexity" evidence="13">
    <location>
        <begin position="1"/>
        <end position="15"/>
    </location>
</feature>
<proteinExistence type="inferred from homology"/>
<protein>
    <submittedName>
        <fullName evidence="15">Viral capsid protein 2</fullName>
    </submittedName>
</protein>
<name>A4D8J6_9VIRU</name>
<evidence type="ECO:0000256" key="7">
    <source>
        <dbReference type="ARBA" id="ARBA00022595"/>
    </source>
</evidence>
<dbReference type="Pfam" id="PF00740">
    <property type="entry name" value="VP1_2"/>
    <property type="match status" value="1"/>
</dbReference>
<keyword evidence="11" id="KW-1164">Virus endocytosis by host</keyword>
<evidence type="ECO:0000256" key="6">
    <source>
        <dbReference type="ARBA" id="ARBA00022581"/>
    </source>
</evidence>
<feature type="compositionally biased region" description="Gly residues" evidence="13">
    <location>
        <begin position="26"/>
        <end position="42"/>
    </location>
</feature>
<keyword evidence="5" id="KW-1165">Clathrin-mediated endocytosis of virus by host</keyword>
<feature type="domain" description="Coat protein VP1/VP2 Parvovirus" evidence="14">
    <location>
        <begin position="32"/>
        <end position="555"/>
    </location>
</feature>
<comment type="similarity">
    <text evidence="2">Belongs to the parvoviridae capsid protein family.</text>
</comment>
<evidence type="ECO:0000256" key="11">
    <source>
        <dbReference type="ARBA" id="ARBA00022890"/>
    </source>
</evidence>
<evidence type="ECO:0000256" key="10">
    <source>
        <dbReference type="ARBA" id="ARBA00022844"/>
    </source>
</evidence>
<dbReference type="Gene3D" id="2.170.30.10">
    <property type="entry name" value="Parvovirus coat protein VP1/VP2"/>
    <property type="match status" value="1"/>
</dbReference>